<dbReference type="SUPFAM" id="SSF56042">
    <property type="entry name" value="PurM C-terminal domain-like"/>
    <property type="match status" value="1"/>
</dbReference>
<dbReference type="RefSeq" id="WP_177270351.1">
    <property type="nucleotide sequence ID" value="NZ_JACRTA010000002.1"/>
</dbReference>
<comment type="caution">
    <text evidence="4">The sequence shown here is derived from an EMBL/GenBank/DDBJ whole genome shotgun (WGS) entry which is preliminary data.</text>
</comment>
<dbReference type="InterPro" id="IPR016188">
    <property type="entry name" value="PurM-like_N"/>
</dbReference>
<name>A0A926I8U3_9FIRM</name>
<feature type="domain" description="PurM-like N-terminal" evidence="2">
    <location>
        <begin position="35"/>
        <end position="144"/>
    </location>
</feature>
<dbReference type="AlphaFoldDB" id="A0A926I8U3"/>
<keyword evidence="5" id="KW-1185">Reference proteome</keyword>
<reference evidence="4" key="1">
    <citation type="submission" date="2020-08" db="EMBL/GenBank/DDBJ databases">
        <title>Genome public.</title>
        <authorList>
            <person name="Liu C."/>
            <person name="Sun Q."/>
        </authorList>
    </citation>
    <scope>NUCLEOTIDE SEQUENCE</scope>
    <source>
        <strain evidence="4">NSJ-24</strain>
    </source>
</reference>
<dbReference type="Gene3D" id="3.90.650.10">
    <property type="entry name" value="PurM-like C-terminal domain"/>
    <property type="match status" value="1"/>
</dbReference>
<gene>
    <name evidence="4" type="primary">hypE</name>
    <name evidence="4" type="ORF">H8692_06850</name>
</gene>
<dbReference type="PIRSF" id="PIRSF005644">
    <property type="entry name" value="Hdrgns_mtr_HypE"/>
    <property type="match status" value="1"/>
</dbReference>
<accession>A0A926I8U3</accession>
<evidence type="ECO:0000313" key="5">
    <source>
        <dbReference type="Proteomes" id="UP000610862"/>
    </source>
</evidence>
<evidence type="ECO:0000259" key="3">
    <source>
        <dbReference type="Pfam" id="PF02769"/>
    </source>
</evidence>
<dbReference type="SUPFAM" id="SSF55326">
    <property type="entry name" value="PurM N-terminal domain-like"/>
    <property type="match status" value="1"/>
</dbReference>
<organism evidence="4 5">
    <name type="scientific">Lentihominibacter hominis</name>
    <dbReference type="NCBI Taxonomy" id="2763645"/>
    <lineage>
        <taxon>Bacteria</taxon>
        <taxon>Bacillati</taxon>
        <taxon>Bacillota</taxon>
        <taxon>Clostridia</taxon>
        <taxon>Peptostreptococcales</taxon>
        <taxon>Anaerovoracaceae</taxon>
        <taxon>Lentihominibacter</taxon>
    </lineage>
</organism>
<comment type="similarity">
    <text evidence="1">Belongs to the HypE family.</text>
</comment>
<dbReference type="PANTHER" id="PTHR30303:SF0">
    <property type="entry name" value="CARBAMOYL DEHYDRATASE HYPE"/>
    <property type="match status" value="1"/>
</dbReference>
<dbReference type="CDD" id="cd02197">
    <property type="entry name" value="HypE"/>
    <property type="match status" value="1"/>
</dbReference>
<evidence type="ECO:0000313" key="4">
    <source>
        <dbReference type="EMBL" id="MBC8568471.1"/>
    </source>
</evidence>
<dbReference type="InterPro" id="IPR036676">
    <property type="entry name" value="PurM-like_C_sf"/>
</dbReference>
<feature type="domain" description="PurM-like C-terminal" evidence="3">
    <location>
        <begin position="156"/>
        <end position="301"/>
    </location>
</feature>
<dbReference type="InterPro" id="IPR011854">
    <property type="entry name" value="HypE"/>
</dbReference>
<dbReference type="InterPro" id="IPR036921">
    <property type="entry name" value="PurM-like_N_sf"/>
</dbReference>
<dbReference type="PANTHER" id="PTHR30303">
    <property type="entry name" value="HYDROGENASE ISOENZYMES FORMATION PROTEIN HYPE"/>
    <property type="match status" value="1"/>
</dbReference>
<dbReference type="GO" id="GO:0051604">
    <property type="term" value="P:protein maturation"/>
    <property type="evidence" value="ECO:0007669"/>
    <property type="project" value="TreeGrafter"/>
</dbReference>
<evidence type="ECO:0000259" key="2">
    <source>
        <dbReference type="Pfam" id="PF00586"/>
    </source>
</evidence>
<dbReference type="Proteomes" id="UP000610862">
    <property type="component" value="Unassembled WGS sequence"/>
</dbReference>
<dbReference type="Gene3D" id="3.30.1330.10">
    <property type="entry name" value="PurM-like, N-terminal domain"/>
    <property type="match status" value="1"/>
</dbReference>
<dbReference type="InterPro" id="IPR010918">
    <property type="entry name" value="PurM-like_C_dom"/>
</dbReference>
<dbReference type="EMBL" id="JACRTA010000002">
    <property type="protein sequence ID" value="MBC8568471.1"/>
    <property type="molecule type" value="Genomic_DNA"/>
</dbReference>
<sequence length="326" mass="34661">MKITMAHGSGGKSSAQLMSDIFGKYFKNEILDRMEDAAVLDVSGKIACSTDSFVVTPLIFSGGDIGKLCVCGTVNDLLMMGAVPKYITCGFIMEEGLETGLLDKIVESMARQAREAGVVIVAGDTKVIEGNGGLYINTTGIGEIPAGRNVSSSNCEPEDVVIVSGNLGDHHACILSHRMEIENHIKSDCAALNDVVDSLFENSINVKTMRDVTRGGLGTVLNEIADSSGCMIELNEESIPVDDEVRGFCDILGLDPLYMGNEGKMIAVVSGKDADKALEAIRNTKHGKNAEIIGTVKTGSGAYIKTRLGATRRFDVLYGEGLPRIC</sequence>
<protein>
    <submittedName>
        <fullName evidence="4">Hydrogenase expression/formation protein HypE</fullName>
    </submittedName>
</protein>
<dbReference type="Pfam" id="PF02769">
    <property type="entry name" value="AIRS_C"/>
    <property type="match status" value="1"/>
</dbReference>
<dbReference type="Pfam" id="PF00586">
    <property type="entry name" value="AIRS"/>
    <property type="match status" value="1"/>
</dbReference>
<proteinExistence type="inferred from homology"/>
<dbReference type="NCBIfam" id="TIGR02124">
    <property type="entry name" value="hypE"/>
    <property type="match status" value="1"/>
</dbReference>
<evidence type="ECO:0000256" key="1">
    <source>
        <dbReference type="ARBA" id="ARBA00006243"/>
    </source>
</evidence>